<feature type="region of interest" description="Disordered" evidence="1">
    <location>
        <begin position="1"/>
        <end position="25"/>
    </location>
</feature>
<sequence>MSVRRNPGTTRVSAHPRDCAPAEGSCPTPARIVSLCTGAFVLTAAGLLDGRPAATHWLHAERLARVHTAVKVDPKVLYIDDSDVLTSAGATAAIDLCLHILRLDHGAAVANDQLVALEDAQQPDRGRLGAAGGRYRRVGSRRVRTWGSELT</sequence>
<dbReference type="AlphaFoldDB" id="A0A5P8KHZ9"/>
<dbReference type="SUPFAM" id="SSF52317">
    <property type="entry name" value="Class I glutamine amidotransferase-like"/>
    <property type="match status" value="1"/>
</dbReference>
<name>A0A5P8KHZ9_9ACTN</name>
<dbReference type="InterPro" id="IPR029062">
    <property type="entry name" value="Class_I_gatase-like"/>
</dbReference>
<dbReference type="EMBL" id="CP045096">
    <property type="protein sequence ID" value="QFR02228.1"/>
    <property type="molecule type" value="Genomic_DNA"/>
</dbReference>
<evidence type="ECO:0000313" key="3">
    <source>
        <dbReference type="EMBL" id="QFR02228.1"/>
    </source>
</evidence>
<feature type="domain" description="DJ-1/PfpI" evidence="2">
    <location>
        <begin position="31"/>
        <end position="102"/>
    </location>
</feature>
<dbReference type="Pfam" id="PF01965">
    <property type="entry name" value="DJ-1_PfpI"/>
    <property type="match status" value="1"/>
</dbReference>
<dbReference type="PANTHER" id="PTHR43130:SF3">
    <property type="entry name" value="HTH-TYPE TRANSCRIPTIONAL REGULATOR RV1931C"/>
    <property type="match status" value="1"/>
</dbReference>
<dbReference type="Gene3D" id="3.40.50.880">
    <property type="match status" value="1"/>
</dbReference>
<dbReference type="InterPro" id="IPR052158">
    <property type="entry name" value="INH-QAR"/>
</dbReference>
<protein>
    <recommendedName>
        <fullName evidence="2">DJ-1/PfpI domain-containing protein</fullName>
    </recommendedName>
</protein>
<gene>
    <name evidence="3" type="ORF">F9278_45650</name>
</gene>
<dbReference type="GO" id="GO:0006355">
    <property type="term" value="P:regulation of DNA-templated transcription"/>
    <property type="evidence" value="ECO:0007669"/>
    <property type="project" value="TreeGrafter"/>
</dbReference>
<dbReference type="PANTHER" id="PTHR43130">
    <property type="entry name" value="ARAC-FAMILY TRANSCRIPTIONAL REGULATOR"/>
    <property type="match status" value="1"/>
</dbReference>
<evidence type="ECO:0000259" key="2">
    <source>
        <dbReference type="Pfam" id="PF01965"/>
    </source>
</evidence>
<evidence type="ECO:0000313" key="4">
    <source>
        <dbReference type="Proteomes" id="UP000327294"/>
    </source>
</evidence>
<dbReference type="InterPro" id="IPR002818">
    <property type="entry name" value="DJ-1/PfpI"/>
</dbReference>
<dbReference type="Proteomes" id="UP000327294">
    <property type="component" value="Chromosome"/>
</dbReference>
<keyword evidence="4" id="KW-1185">Reference proteome</keyword>
<reference evidence="3 4" key="1">
    <citation type="submission" date="2019-10" db="EMBL/GenBank/DDBJ databases">
        <title>Streptomyces sp. strain GY16 isolated from leaves of Broussonetia papyrifera.</title>
        <authorList>
            <person name="Mo P."/>
        </authorList>
    </citation>
    <scope>NUCLEOTIDE SEQUENCE [LARGE SCALE GENOMIC DNA]</scope>
    <source>
        <strain evidence="3 4">GY16</strain>
    </source>
</reference>
<evidence type="ECO:0000256" key="1">
    <source>
        <dbReference type="SAM" id="MobiDB-lite"/>
    </source>
</evidence>
<accession>A0A5P8KHZ9</accession>
<organism evidence="3 4">
    <name type="scientific">Streptomyces phaeolivaceus</name>
    <dbReference type="NCBI Taxonomy" id="2653200"/>
    <lineage>
        <taxon>Bacteria</taxon>
        <taxon>Bacillati</taxon>
        <taxon>Actinomycetota</taxon>
        <taxon>Actinomycetes</taxon>
        <taxon>Kitasatosporales</taxon>
        <taxon>Streptomycetaceae</taxon>
        <taxon>Streptomyces</taxon>
    </lineage>
</organism>
<dbReference type="KEGG" id="sphv:F9278_45650"/>
<proteinExistence type="predicted"/>